<organism evidence="5 6">
    <name type="scientific">Zeimonas arvi</name>
    <dbReference type="NCBI Taxonomy" id="2498847"/>
    <lineage>
        <taxon>Bacteria</taxon>
        <taxon>Pseudomonadati</taxon>
        <taxon>Pseudomonadota</taxon>
        <taxon>Betaproteobacteria</taxon>
        <taxon>Burkholderiales</taxon>
        <taxon>Burkholderiaceae</taxon>
        <taxon>Zeimonas</taxon>
    </lineage>
</organism>
<accession>A0A5C8NN77</accession>
<dbReference type="InterPro" id="IPR029787">
    <property type="entry name" value="Nucleotide_cyclase"/>
</dbReference>
<dbReference type="OrthoDB" id="9813903at2"/>
<protein>
    <recommendedName>
        <fullName evidence="1">diguanylate cyclase</fullName>
        <ecNumber evidence="1">2.7.7.65</ecNumber>
    </recommendedName>
</protein>
<evidence type="ECO:0000259" key="4">
    <source>
        <dbReference type="PROSITE" id="PS50887"/>
    </source>
</evidence>
<dbReference type="SMART" id="SM00267">
    <property type="entry name" value="GGDEF"/>
    <property type="match status" value="1"/>
</dbReference>
<dbReference type="EC" id="2.7.7.65" evidence="1"/>
<evidence type="ECO:0000256" key="1">
    <source>
        <dbReference type="ARBA" id="ARBA00012528"/>
    </source>
</evidence>
<name>A0A5C8NN77_9BURK</name>
<dbReference type="FunFam" id="3.30.70.270:FF:000001">
    <property type="entry name" value="Diguanylate cyclase domain protein"/>
    <property type="match status" value="1"/>
</dbReference>
<evidence type="ECO:0000256" key="2">
    <source>
        <dbReference type="SAM" id="MobiDB-lite"/>
    </source>
</evidence>
<dbReference type="Gene3D" id="3.30.70.270">
    <property type="match status" value="1"/>
</dbReference>
<feature type="region of interest" description="Disordered" evidence="2">
    <location>
        <begin position="1"/>
        <end position="88"/>
    </location>
</feature>
<gene>
    <name evidence="5" type="ORF">FHP08_17415</name>
</gene>
<dbReference type="Proteomes" id="UP000321548">
    <property type="component" value="Unassembled WGS sequence"/>
</dbReference>
<dbReference type="GO" id="GO:0005886">
    <property type="term" value="C:plasma membrane"/>
    <property type="evidence" value="ECO:0007669"/>
    <property type="project" value="TreeGrafter"/>
</dbReference>
<evidence type="ECO:0000256" key="3">
    <source>
        <dbReference type="SAM" id="Phobius"/>
    </source>
</evidence>
<dbReference type="GO" id="GO:1902201">
    <property type="term" value="P:negative regulation of bacterial-type flagellum-dependent cell motility"/>
    <property type="evidence" value="ECO:0007669"/>
    <property type="project" value="TreeGrafter"/>
</dbReference>
<reference evidence="5 6" key="1">
    <citation type="submission" date="2019-06" db="EMBL/GenBank/DDBJ databases">
        <title>Quisquiliibacterium sp. nov., isolated from a maize field.</title>
        <authorList>
            <person name="Lin S.-Y."/>
            <person name="Tsai C.-F."/>
            <person name="Young C.-C."/>
        </authorList>
    </citation>
    <scope>NUCLEOTIDE SEQUENCE [LARGE SCALE GENOMIC DNA]</scope>
    <source>
        <strain evidence="5 6">CC-CFT501</strain>
    </source>
</reference>
<feature type="compositionally biased region" description="Low complexity" evidence="2">
    <location>
        <begin position="23"/>
        <end position="35"/>
    </location>
</feature>
<proteinExistence type="predicted"/>
<feature type="compositionally biased region" description="Basic residues" evidence="2">
    <location>
        <begin position="1"/>
        <end position="11"/>
    </location>
</feature>
<dbReference type="SUPFAM" id="SSF55073">
    <property type="entry name" value="Nucleotide cyclase"/>
    <property type="match status" value="1"/>
</dbReference>
<comment type="caution">
    <text evidence="5">The sequence shown here is derived from an EMBL/GenBank/DDBJ whole genome shotgun (WGS) entry which is preliminary data.</text>
</comment>
<dbReference type="EMBL" id="VDUY01000009">
    <property type="protein sequence ID" value="TXL62606.1"/>
    <property type="molecule type" value="Genomic_DNA"/>
</dbReference>
<feature type="transmembrane region" description="Helical" evidence="3">
    <location>
        <begin position="145"/>
        <end position="169"/>
    </location>
</feature>
<keyword evidence="3" id="KW-1133">Transmembrane helix</keyword>
<dbReference type="PROSITE" id="PS50887">
    <property type="entry name" value="GGDEF"/>
    <property type="match status" value="1"/>
</dbReference>
<dbReference type="GO" id="GO:0043709">
    <property type="term" value="P:cell adhesion involved in single-species biofilm formation"/>
    <property type="evidence" value="ECO:0007669"/>
    <property type="project" value="TreeGrafter"/>
</dbReference>
<feature type="transmembrane region" description="Helical" evidence="3">
    <location>
        <begin position="105"/>
        <end position="133"/>
    </location>
</feature>
<dbReference type="InterPro" id="IPR043128">
    <property type="entry name" value="Rev_trsase/Diguanyl_cyclase"/>
</dbReference>
<dbReference type="GO" id="GO:0052621">
    <property type="term" value="F:diguanylate cyclase activity"/>
    <property type="evidence" value="ECO:0007669"/>
    <property type="project" value="UniProtKB-EC"/>
</dbReference>
<dbReference type="InterPro" id="IPR000160">
    <property type="entry name" value="GGDEF_dom"/>
</dbReference>
<dbReference type="PANTHER" id="PTHR45138">
    <property type="entry name" value="REGULATORY COMPONENTS OF SENSORY TRANSDUCTION SYSTEM"/>
    <property type="match status" value="1"/>
</dbReference>
<keyword evidence="3" id="KW-0472">Membrane</keyword>
<feature type="domain" description="GGDEF" evidence="4">
    <location>
        <begin position="212"/>
        <end position="352"/>
    </location>
</feature>
<dbReference type="InterPro" id="IPR050469">
    <property type="entry name" value="Diguanylate_Cyclase"/>
</dbReference>
<evidence type="ECO:0000313" key="5">
    <source>
        <dbReference type="EMBL" id="TXL62606.1"/>
    </source>
</evidence>
<dbReference type="CDD" id="cd01949">
    <property type="entry name" value="GGDEF"/>
    <property type="match status" value="1"/>
</dbReference>
<sequence>MAARHRHRRAGHAPDRAPRARRLGAAGPARAGQPRFPLVKATLEDPSRPLPPNGSFRSSERWPSPPVDKGKSQKTTRRVPTVNTFPGDASLPPESPRVLVLYRRLIVALGVPRTVLALTIAVVALSLSLAVLIRAATGASLDPARLLPAALIPALIVPPLSWLSIGLIARLDRSERAQQHLATHDSLTELCNRREFFQRMARVHERARRDAQSAWLLMLDMDRFKQINDEFGHLAGDRALRQVADLCRAETRPGDVLGRYGGDEFALLMVGLDRAAAGSIAARLRERIVGTPLHLSDGRSLTLSASIGLAPLLCPGVTDPACLRLDKAIGRADDALRQAKRLGRDRICVAEPRGCETLAA</sequence>
<keyword evidence="6" id="KW-1185">Reference proteome</keyword>
<keyword evidence="3" id="KW-0812">Transmembrane</keyword>
<dbReference type="PANTHER" id="PTHR45138:SF24">
    <property type="entry name" value="DIGUANYLATE CYCLASE DGCC-RELATED"/>
    <property type="match status" value="1"/>
</dbReference>
<evidence type="ECO:0000313" key="6">
    <source>
        <dbReference type="Proteomes" id="UP000321548"/>
    </source>
</evidence>
<dbReference type="AlphaFoldDB" id="A0A5C8NN77"/>
<dbReference type="Pfam" id="PF00990">
    <property type="entry name" value="GGDEF"/>
    <property type="match status" value="1"/>
</dbReference>
<dbReference type="NCBIfam" id="TIGR00254">
    <property type="entry name" value="GGDEF"/>
    <property type="match status" value="1"/>
</dbReference>